<dbReference type="PROSITE" id="PS00688">
    <property type="entry name" value="SIGMA54_INTERACT_3"/>
    <property type="match status" value="1"/>
</dbReference>
<dbReference type="GO" id="GO:0043565">
    <property type="term" value="F:sequence-specific DNA binding"/>
    <property type="evidence" value="ECO:0007669"/>
    <property type="project" value="InterPro"/>
</dbReference>
<dbReference type="InterPro" id="IPR009057">
    <property type="entry name" value="Homeodomain-like_sf"/>
</dbReference>
<gene>
    <name evidence="7" type="ORF">S03H2_60013</name>
</gene>
<name>X1IYG4_9ZZZZ</name>
<dbReference type="GO" id="GO:0006355">
    <property type="term" value="P:regulation of DNA-templated transcription"/>
    <property type="evidence" value="ECO:0007669"/>
    <property type="project" value="InterPro"/>
</dbReference>
<dbReference type="Gene3D" id="3.40.50.300">
    <property type="entry name" value="P-loop containing nucleotide triphosphate hydrolases"/>
    <property type="match status" value="1"/>
</dbReference>
<dbReference type="InterPro" id="IPR027417">
    <property type="entry name" value="P-loop_NTPase"/>
</dbReference>
<dbReference type="PANTHER" id="PTHR32071:SF113">
    <property type="entry name" value="ALGINATE BIOSYNTHESIS TRANSCRIPTIONAL REGULATORY PROTEIN ALGB"/>
    <property type="match status" value="1"/>
</dbReference>
<dbReference type="Pfam" id="PF00158">
    <property type="entry name" value="Sigma54_activat"/>
    <property type="match status" value="1"/>
</dbReference>
<feature type="non-terminal residue" evidence="7">
    <location>
        <position position="244"/>
    </location>
</feature>
<dbReference type="Pfam" id="PF25601">
    <property type="entry name" value="AAA_lid_14"/>
    <property type="match status" value="1"/>
</dbReference>
<dbReference type="Gene3D" id="1.10.10.60">
    <property type="entry name" value="Homeodomain-like"/>
    <property type="match status" value="1"/>
</dbReference>
<evidence type="ECO:0000256" key="3">
    <source>
        <dbReference type="ARBA" id="ARBA00023015"/>
    </source>
</evidence>
<evidence type="ECO:0000259" key="6">
    <source>
        <dbReference type="PROSITE" id="PS50045"/>
    </source>
</evidence>
<keyword evidence="2" id="KW-0067">ATP-binding</keyword>
<keyword evidence="5" id="KW-0804">Transcription</keyword>
<keyword evidence="1" id="KW-0547">Nucleotide-binding</keyword>
<dbReference type="Gene3D" id="1.10.8.60">
    <property type="match status" value="1"/>
</dbReference>
<evidence type="ECO:0000313" key="7">
    <source>
        <dbReference type="EMBL" id="GAH86772.1"/>
    </source>
</evidence>
<keyword evidence="4" id="KW-0238">DNA-binding</keyword>
<dbReference type="CDD" id="cd00009">
    <property type="entry name" value="AAA"/>
    <property type="match status" value="1"/>
</dbReference>
<organism evidence="7">
    <name type="scientific">marine sediment metagenome</name>
    <dbReference type="NCBI Taxonomy" id="412755"/>
    <lineage>
        <taxon>unclassified sequences</taxon>
        <taxon>metagenomes</taxon>
        <taxon>ecological metagenomes</taxon>
    </lineage>
</organism>
<dbReference type="InterPro" id="IPR025943">
    <property type="entry name" value="Sigma_54_int_dom_ATP-bd_2"/>
</dbReference>
<dbReference type="PANTHER" id="PTHR32071">
    <property type="entry name" value="TRANSCRIPTIONAL REGULATORY PROTEIN"/>
    <property type="match status" value="1"/>
</dbReference>
<protein>
    <recommendedName>
        <fullName evidence="6">Sigma-54 factor interaction domain-containing protein</fullName>
    </recommendedName>
</protein>
<evidence type="ECO:0000256" key="2">
    <source>
        <dbReference type="ARBA" id="ARBA00022840"/>
    </source>
</evidence>
<evidence type="ECO:0000256" key="5">
    <source>
        <dbReference type="ARBA" id="ARBA00023163"/>
    </source>
</evidence>
<keyword evidence="3" id="KW-0805">Transcription regulation</keyword>
<evidence type="ECO:0000256" key="4">
    <source>
        <dbReference type="ARBA" id="ARBA00023125"/>
    </source>
</evidence>
<proteinExistence type="predicted"/>
<feature type="non-terminal residue" evidence="7">
    <location>
        <position position="1"/>
    </location>
</feature>
<dbReference type="Pfam" id="PF02954">
    <property type="entry name" value="HTH_8"/>
    <property type="match status" value="1"/>
</dbReference>
<dbReference type="PROSITE" id="PS00676">
    <property type="entry name" value="SIGMA54_INTERACT_2"/>
    <property type="match status" value="1"/>
</dbReference>
<dbReference type="SUPFAM" id="SSF52540">
    <property type="entry name" value="P-loop containing nucleoside triphosphate hydrolases"/>
    <property type="match status" value="1"/>
</dbReference>
<sequence>CWKSELFGHVKGAFTGAIQDRKGRFELANGGSIFLDEIGDIPGTMQVKLLRVLQEGIFQRVGGEESIQVDVRIISATNKNLTEEVAEGRFREDLFYRLCVIPIHLPPLRERRNDIPLLAESLLKKALREVGREDIGLSSEAVDVIMDYDWPGNVRELENALRYALVKCRDTLLLPEHFPLNIVERQVHRDGLPKKQRKHKLDAEAVRRTLEETGGNKIEAALRLGVSRATLYRFLKESEKTSEI</sequence>
<dbReference type="InterPro" id="IPR002078">
    <property type="entry name" value="Sigma_54_int"/>
</dbReference>
<reference evidence="7" key="1">
    <citation type="journal article" date="2014" name="Front. Microbiol.">
        <title>High frequency of phylogenetically diverse reductive dehalogenase-homologous genes in deep subseafloor sedimentary metagenomes.</title>
        <authorList>
            <person name="Kawai M."/>
            <person name="Futagami T."/>
            <person name="Toyoda A."/>
            <person name="Takaki Y."/>
            <person name="Nishi S."/>
            <person name="Hori S."/>
            <person name="Arai W."/>
            <person name="Tsubouchi T."/>
            <person name="Morono Y."/>
            <person name="Uchiyama I."/>
            <person name="Ito T."/>
            <person name="Fujiyama A."/>
            <person name="Inagaki F."/>
            <person name="Takami H."/>
        </authorList>
    </citation>
    <scope>NUCLEOTIDE SEQUENCE</scope>
    <source>
        <strain evidence="7">Expedition CK06-06</strain>
    </source>
</reference>
<dbReference type="AlphaFoldDB" id="X1IYG4"/>
<dbReference type="EMBL" id="BARU01038638">
    <property type="protein sequence ID" value="GAH86772.1"/>
    <property type="molecule type" value="Genomic_DNA"/>
</dbReference>
<dbReference type="GO" id="GO:0005524">
    <property type="term" value="F:ATP binding"/>
    <property type="evidence" value="ECO:0007669"/>
    <property type="project" value="UniProtKB-KW"/>
</dbReference>
<dbReference type="InterPro" id="IPR025944">
    <property type="entry name" value="Sigma_54_int_dom_CS"/>
</dbReference>
<comment type="caution">
    <text evidence="7">The sequence shown here is derived from an EMBL/GenBank/DDBJ whole genome shotgun (WGS) entry which is preliminary data.</text>
</comment>
<dbReference type="PROSITE" id="PS50045">
    <property type="entry name" value="SIGMA54_INTERACT_4"/>
    <property type="match status" value="1"/>
</dbReference>
<dbReference type="InterPro" id="IPR058031">
    <property type="entry name" value="AAA_lid_NorR"/>
</dbReference>
<accession>X1IYG4</accession>
<dbReference type="SUPFAM" id="SSF46689">
    <property type="entry name" value="Homeodomain-like"/>
    <property type="match status" value="1"/>
</dbReference>
<evidence type="ECO:0000256" key="1">
    <source>
        <dbReference type="ARBA" id="ARBA00022741"/>
    </source>
</evidence>
<dbReference type="PRINTS" id="PR01590">
    <property type="entry name" value="HTHFIS"/>
</dbReference>
<dbReference type="InterPro" id="IPR002197">
    <property type="entry name" value="HTH_Fis"/>
</dbReference>
<feature type="domain" description="Sigma-54 factor interaction" evidence="6">
    <location>
        <begin position="1"/>
        <end position="166"/>
    </location>
</feature>